<dbReference type="Gene3D" id="3.30.460.10">
    <property type="entry name" value="Beta Polymerase, domain 2"/>
    <property type="match status" value="1"/>
</dbReference>
<evidence type="ECO:0000259" key="7">
    <source>
        <dbReference type="Pfam" id="PF03828"/>
    </source>
</evidence>
<evidence type="ECO:0008006" key="11">
    <source>
        <dbReference type="Google" id="ProtNLM"/>
    </source>
</evidence>
<dbReference type="GO" id="GO:0031123">
    <property type="term" value="P:RNA 3'-end processing"/>
    <property type="evidence" value="ECO:0007669"/>
    <property type="project" value="TreeGrafter"/>
</dbReference>
<organism evidence="9 10">
    <name type="scientific">Lymnaea stagnalis</name>
    <name type="common">Great pond snail</name>
    <name type="synonym">Helix stagnalis</name>
    <dbReference type="NCBI Taxonomy" id="6523"/>
    <lineage>
        <taxon>Eukaryota</taxon>
        <taxon>Metazoa</taxon>
        <taxon>Spiralia</taxon>
        <taxon>Lophotrochozoa</taxon>
        <taxon>Mollusca</taxon>
        <taxon>Gastropoda</taxon>
        <taxon>Heterobranchia</taxon>
        <taxon>Euthyneura</taxon>
        <taxon>Panpulmonata</taxon>
        <taxon>Hygrophila</taxon>
        <taxon>Lymnaeoidea</taxon>
        <taxon>Lymnaeidae</taxon>
        <taxon>Lymnaea</taxon>
    </lineage>
</organism>
<dbReference type="PANTHER" id="PTHR12271">
    <property type="entry name" value="POLY A POLYMERASE CID PAP -RELATED"/>
    <property type="match status" value="1"/>
</dbReference>
<sequence>MAAPLGLCRFRSHSPTLGCLTLSKRLFQFFTLKQQKKKSSKNLDIEFDNFSDLTTQTTVYKTRSNARHDELDLLSHVSGHQGIEGSIGLKKLKSRNTVSNDETSKANPSRAPPFKQVLHRRYQEAQRSVIVRSQDPDSTCHSLTQFGGINHVQFVMPEKNFLLVEFINESSLVKLQRNSKFFNEINQFPLKSRILCDTKSFVNHGKKKFPSAPKMSEGNWLNKSSDHYPLMNTFDEELEALCARKSLDDCDLRLRFFTCMMIEDIIKSILPDSRVVPYGSCMNGFGWWSSDLDMMLCFNSDLHTSSKSSKSPGGNSTSQFKFMTETFASDRHLAQRTLAMVSALLELSPRMHNMFKILGARVPIIRFKHGAVDLLCDISIHQIDSIKMTELLYLLSVSDPRVRPLMCAIKQWAICHDLTSSGEQQKPTTIGLLTMLIFYLQTLPSPVVPTFRQLQALAGHSDTFCIDNITFGLPSNPALIPKSNNKQSLESLLHGFFEFYSKFDFANKSISITEGATFSKSVDSRPVCIENPLCVSLNICQNIGVKQLEILTSAMADAALKIESFSSSAECPEPRLMSLLSEKPLASKLSLLFTSSSNSERSLSFEDLLGEESDERNTQAMDSDNAALDGEINQMGSQSLKHSASTKSDSDITSVDDTDQKNEQRPREIEADLSKMLTEKKLIA</sequence>
<feature type="domain" description="Poly(A) RNA polymerase mitochondrial-like central palm" evidence="8">
    <location>
        <begin position="235"/>
        <end position="394"/>
    </location>
</feature>
<reference evidence="9 10" key="1">
    <citation type="submission" date="2024-04" db="EMBL/GenBank/DDBJ databases">
        <authorList>
            <consortium name="Genoscope - CEA"/>
            <person name="William W."/>
        </authorList>
    </citation>
    <scope>NUCLEOTIDE SEQUENCE [LARGE SCALE GENOMIC DNA]</scope>
</reference>
<comment type="cofactor">
    <cofactor evidence="2">
        <name>Mg(2+)</name>
        <dbReference type="ChEBI" id="CHEBI:18420"/>
    </cofactor>
</comment>
<keyword evidence="5" id="KW-0460">Magnesium</keyword>
<dbReference type="Pfam" id="PF03828">
    <property type="entry name" value="PAP_assoc"/>
    <property type="match status" value="1"/>
</dbReference>
<dbReference type="InterPro" id="IPR002058">
    <property type="entry name" value="PAP_assoc"/>
</dbReference>
<accession>A0AAV2H6G6</accession>
<dbReference type="Pfam" id="PF22600">
    <property type="entry name" value="MTPAP-like_central"/>
    <property type="match status" value="1"/>
</dbReference>
<dbReference type="GO" id="GO:0046872">
    <property type="term" value="F:metal ion binding"/>
    <property type="evidence" value="ECO:0007669"/>
    <property type="project" value="UniProtKB-KW"/>
</dbReference>
<dbReference type="SUPFAM" id="SSF81301">
    <property type="entry name" value="Nucleotidyltransferase"/>
    <property type="match status" value="1"/>
</dbReference>
<dbReference type="GO" id="GO:1990817">
    <property type="term" value="F:poly(A) RNA polymerase activity"/>
    <property type="evidence" value="ECO:0007669"/>
    <property type="project" value="TreeGrafter"/>
</dbReference>
<keyword evidence="4" id="KW-0479">Metal-binding</keyword>
<dbReference type="AlphaFoldDB" id="A0AAV2H6G6"/>
<evidence type="ECO:0000256" key="2">
    <source>
        <dbReference type="ARBA" id="ARBA00001946"/>
    </source>
</evidence>
<evidence type="ECO:0000256" key="6">
    <source>
        <dbReference type="SAM" id="MobiDB-lite"/>
    </source>
</evidence>
<feature type="region of interest" description="Disordered" evidence="6">
    <location>
        <begin position="636"/>
        <end position="684"/>
    </location>
</feature>
<evidence type="ECO:0000313" key="9">
    <source>
        <dbReference type="EMBL" id="CAL1528359.1"/>
    </source>
</evidence>
<proteinExistence type="predicted"/>
<evidence type="ECO:0000256" key="5">
    <source>
        <dbReference type="ARBA" id="ARBA00022842"/>
    </source>
</evidence>
<feature type="compositionally biased region" description="Low complexity" evidence="6">
    <location>
        <begin position="645"/>
        <end position="655"/>
    </location>
</feature>
<feature type="compositionally biased region" description="Basic and acidic residues" evidence="6">
    <location>
        <begin position="658"/>
        <end position="684"/>
    </location>
</feature>
<dbReference type="Gene3D" id="1.10.1410.10">
    <property type="match status" value="1"/>
</dbReference>
<dbReference type="InterPro" id="IPR043519">
    <property type="entry name" value="NT_sf"/>
</dbReference>
<keyword evidence="10" id="KW-1185">Reference proteome</keyword>
<feature type="domain" description="PAP-associated" evidence="7">
    <location>
        <begin position="489"/>
        <end position="522"/>
    </location>
</feature>
<protein>
    <recommendedName>
        <fullName evidence="11">Poly(A) RNA polymerase, mitochondrial</fullName>
    </recommendedName>
</protein>
<gene>
    <name evidence="9" type="ORF">GSLYS_00002529001</name>
</gene>
<dbReference type="PANTHER" id="PTHR12271:SF133">
    <property type="entry name" value="POLY(A) RNA POLYMERASE, MITOCHONDRIAL"/>
    <property type="match status" value="1"/>
</dbReference>
<evidence type="ECO:0000313" key="10">
    <source>
        <dbReference type="Proteomes" id="UP001497497"/>
    </source>
</evidence>
<name>A0AAV2H6G6_LYMST</name>
<dbReference type="EMBL" id="CAXITT010000031">
    <property type="protein sequence ID" value="CAL1528359.1"/>
    <property type="molecule type" value="Genomic_DNA"/>
</dbReference>
<evidence type="ECO:0000256" key="4">
    <source>
        <dbReference type="ARBA" id="ARBA00022723"/>
    </source>
</evidence>
<dbReference type="SUPFAM" id="SSF81631">
    <property type="entry name" value="PAP/OAS1 substrate-binding domain"/>
    <property type="match status" value="1"/>
</dbReference>
<evidence type="ECO:0000256" key="1">
    <source>
        <dbReference type="ARBA" id="ARBA00001936"/>
    </source>
</evidence>
<evidence type="ECO:0000256" key="3">
    <source>
        <dbReference type="ARBA" id="ARBA00022679"/>
    </source>
</evidence>
<dbReference type="InterPro" id="IPR054708">
    <property type="entry name" value="MTPAP-like_central"/>
</dbReference>
<dbReference type="Proteomes" id="UP001497497">
    <property type="component" value="Unassembled WGS sequence"/>
</dbReference>
<evidence type="ECO:0000259" key="8">
    <source>
        <dbReference type="Pfam" id="PF22600"/>
    </source>
</evidence>
<keyword evidence="3" id="KW-0808">Transferase</keyword>
<dbReference type="CDD" id="cd05402">
    <property type="entry name" value="NT_PAP_TUTase"/>
    <property type="match status" value="1"/>
</dbReference>
<comment type="cofactor">
    <cofactor evidence="1">
        <name>Mn(2+)</name>
        <dbReference type="ChEBI" id="CHEBI:29035"/>
    </cofactor>
</comment>
<comment type="caution">
    <text evidence="9">The sequence shown here is derived from an EMBL/GenBank/DDBJ whole genome shotgun (WGS) entry which is preliminary data.</text>
</comment>